<proteinExistence type="predicted"/>
<reference evidence="1 2" key="1">
    <citation type="journal article" date="2019" name="Commun. Biol.">
        <title>The bagworm genome reveals a unique fibroin gene that provides high tensile strength.</title>
        <authorList>
            <person name="Kono N."/>
            <person name="Nakamura H."/>
            <person name="Ohtoshi R."/>
            <person name="Tomita M."/>
            <person name="Numata K."/>
            <person name="Arakawa K."/>
        </authorList>
    </citation>
    <scope>NUCLEOTIDE SEQUENCE [LARGE SCALE GENOMIC DNA]</scope>
</reference>
<dbReference type="Proteomes" id="UP000299102">
    <property type="component" value="Unassembled WGS sequence"/>
</dbReference>
<keyword evidence="2" id="KW-1185">Reference proteome</keyword>
<comment type="caution">
    <text evidence="1">The sequence shown here is derived from an EMBL/GenBank/DDBJ whole genome shotgun (WGS) entry which is preliminary data.</text>
</comment>
<organism evidence="1 2">
    <name type="scientific">Eumeta variegata</name>
    <name type="common">Bagworm moth</name>
    <name type="synonym">Eumeta japonica</name>
    <dbReference type="NCBI Taxonomy" id="151549"/>
    <lineage>
        <taxon>Eukaryota</taxon>
        <taxon>Metazoa</taxon>
        <taxon>Ecdysozoa</taxon>
        <taxon>Arthropoda</taxon>
        <taxon>Hexapoda</taxon>
        <taxon>Insecta</taxon>
        <taxon>Pterygota</taxon>
        <taxon>Neoptera</taxon>
        <taxon>Endopterygota</taxon>
        <taxon>Lepidoptera</taxon>
        <taxon>Glossata</taxon>
        <taxon>Ditrysia</taxon>
        <taxon>Tineoidea</taxon>
        <taxon>Psychidae</taxon>
        <taxon>Oiketicinae</taxon>
        <taxon>Eumeta</taxon>
    </lineage>
</organism>
<gene>
    <name evidence="1" type="ORF">EVAR_24_1</name>
</gene>
<dbReference type="EMBL" id="BGZK01000001">
    <property type="protein sequence ID" value="GBO98345.1"/>
    <property type="molecule type" value="Genomic_DNA"/>
</dbReference>
<sequence>MTHCRVPPEPSVRVRAQNERSLFHSISRCVLVEERQRPHTTYTQARVHCRRRTTFVDAVRAARRRREELTEHATRIAIRVGIVAIREKKARGEYTSYAVPYGDVDYDADEKSGQARVEFARWRVNGLHKKNVSIGVRLGAQPWGGEAVRVRRCALAL</sequence>
<accession>A0A4C1S8S5</accession>
<dbReference type="AlphaFoldDB" id="A0A4C1S8S5"/>
<name>A0A4C1S8S5_EUMVA</name>
<protein>
    <submittedName>
        <fullName evidence="1">Uncharacterized protein</fullName>
    </submittedName>
</protein>
<evidence type="ECO:0000313" key="2">
    <source>
        <dbReference type="Proteomes" id="UP000299102"/>
    </source>
</evidence>
<evidence type="ECO:0000313" key="1">
    <source>
        <dbReference type="EMBL" id="GBO98345.1"/>
    </source>
</evidence>